<evidence type="ECO:0000256" key="4">
    <source>
        <dbReference type="ARBA" id="ARBA00023163"/>
    </source>
</evidence>
<evidence type="ECO:0000313" key="7">
    <source>
        <dbReference type="Proteomes" id="UP000737171"/>
    </source>
</evidence>
<dbReference type="SUPFAM" id="SSF46785">
    <property type="entry name" value="Winged helix' DNA-binding domain"/>
    <property type="match status" value="1"/>
</dbReference>
<keyword evidence="4" id="KW-0804">Transcription</keyword>
<dbReference type="CDD" id="cd08413">
    <property type="entry name" value="PBP2_CysB_like"/>
    <property type="match status" value="1"/>
</dbReference>
<dbReference type="EMBL" id="JABRWJ010000001">
    <property type="protein sequence ID" value="NRF66319.1"/>
    <property type="molecule type" value="Genomic_DNA"/>
</dbReference>
<dbReference type="SUPFAM" id="SSF53850">
    <property type="entry name" value="Periplasmic binding protein-like II"/>
    <property type="match status" value="1"/>
</dbReference>
<dbReference type="Proteomes" id="UP000737171">
    <property type="component" value="Unassembled WGS sequence"/>
</dbReference>
<proteinExistence type="inferred from homology"/>
<evidence type="ECO:0000256" key="2">
    <source>
        <dbReference type="ARBA" id="ARBA00023015"/>
    </source>
</evidence>
<evidence type="ECO:0000256" key="3">
    <source>
        <dbReference type="ARBA" id="ARBA00023125"/>
    </source>
</evidence>
<feature type="domain" description="HTH lysR-type" evidence="5">
    <location>
        <begin position="1"/>
        <end position="59"/>
    </location>
</feature>
<evidence type="ECO:0000259" key="5">
    <source>
        <dbReference type="PROSITE" id="PS50931"/>
    </source>
</evidence>
<organism evidence="6 7">
    <name type="scientific">Pseudaquabacterium terrae</name>
    <dbReference type="NCBI Taxonomy" id="2732868"/>
    <lineage>
        <taxon>Bacteria</taxon>
        <taxon>Pseudomonadati</taxon>
        <taxon>Pseudomonadota</taxon>
        <taxon>Betaproteobacteria</taxon>
        <taxon>Burkholderiales</taxon>
        <taxon>Sphaerotilaceae</taxon>
        <taxon>Pseudaquabacterium</taxon>
    </lineage>
</organism>
<protein>
    <submittedName>
        <fullName evidence="6">CysB family HTH-type transcriptional regulator</fullName>
    </submittedName>
</protein>
<keyword evidence="3" id="KW-0238">DNA-binding</keyword>
<dbReference type="InterPro" id="IPR036388">
    <property type="entry name" value="WH-like_DNA-bd_sf"/>
</dbReference>
<keyword evidence="2" id="KW-0805">Transcription regulation</keyword>
<evidence type="ECO:0000256" key="1">
    <source>
        <dbReference type="ARBA" id="ARBA00009437"/>
    </source>
</evidence>
<comment type="caution">
    <text evidence="6">The sequence shown here is derived from an EMBL/GenBank/DDBJ whole genome shotgun (WGS) entry which is preliminary data.</text>
</comment>
<dbReference type="PROSITE" id="PS50931">
    <property type="entry name" value="HTH_LYSR"/>
    <property type="match status" value="1"/>
</dbReference>
<dbReference type="PANTHER" id="PTHR30126">
    <property type="entry name" value="HTH-TYPE TRANSCRIPTIONAL REGULATOR"/>
    <property type="match status" value="1"/>
</dbReference>
<dbReference type="InterPro" id="IPR005119">
    <property type="entry name" value="LysR_subst-bd"/>
</dbReference>
<comment type="similarity">
    <text evidence="1">Belongs to the LysR transcriptional regulatory family.</text>
</comment>
<dbReference type="Pfam" id="PF03466">
    <property type="entry name" value="LysR_substrate"/>
    <property type="match status" value="1"/>
</dbReference>
<dbReference type="InterPro" id="IPR000847">
    <property type="entry name" value="LysR_HTH_N"/>
</dbReference>
<dbReference type="Pfam" id="PF00126">
    <property type="entry name" value="HTH_1"/>
    <property type="match status" value="1"/>
</dbReference>
<name>A0ABX2EB50_9BURK</name>
<accession>A0ABX2EB50</accession>
<dbReference type="NCBIfam" id="NF009327">
    <property type="entry name" value="PRK12684.1"/>
    <property type="match status" value="1"/>
</dbReference>
<dbReference type="RefSeq" id="WP_173121146.1">
    <property type="nucleotide sequence ID" value="NZ_JABRWJ010000001.1"/>
</dbReference>
<reference evidence="6 7" key="1">
    <citation type="submission" date="2020-05" db="EMBL/GenBank/DDBJ databases">
        <title>Aquincola sp. isolate from soil.</title>
        <authorList>
            <person name="Han J."/>
            <person name="Kim D.-U."/>
        </authorList>
    </citation>
    <scope>NUCLEOTIDE SEQUENCE [LARGE SCALE GENOMIC DNA]</scope>
    <source>
        <strain evidence="6 7">S2</strain>
    </source>
</reference>
<dbReference type="Gene3D" id="1.10.10.10">
    <property type="entry name" value="Winged helix-like DNA-binding domain superfamily/Winged helix DNA-binding domain"/>
    <property type="match status" value="1"/>
</dbReference>
<dbReference type="PRINTS" id="PR00039">
    <property type="entry name" value="HTHLYSR"/>
</dbReference>
<keyword evidence="7" id="KW-1185">Reference proteome</keyword>
<evidence type="ECO:0000313" key="6">
    <source>
        <dbReference type="EMBL" id="NRF66319.1"/>
    </source>
</evidence>
<dbReference type="Gene3D" id="3.40.190.10">
    <property type="entry name" value="Periplasmic binding protein-like II"/>
    <property type="match status" value="2"/>
</dbReference>
<dbReference type="InterPro" id="IPR037423">
    <property type="entry name" value="CysB_PBP2"/>
</dbReference>
<dbReference type="InterPro" id="IPR036390">
    <property type="entry name" value="WH_DNA-bd_sf"/>
</dbReference>
<dbReference type="PANTHER" id="PTHR30126:SF6">
    <property type="entry name" value="HTH-TYPE TRANSCRIPTIONAL REGULATOR CYSB-RELATED"/>
    <property type="match status" value="1"/>
</dbReference>
<sequence>MNFQQLRSVREAVRQRFNLTEVAQALHTSQPGVSRQIRELEEELGIEIFVRAGKRLTGLTPPGETVLPIVERLLQEAANLKRAGDDFARSGSGALTIAATHSQARYALPAAVRDFRASHPQVQLHLHQGSPQQVARMLLDGEADIGIATEALAQHSELLALPCYRWTHCAVVPPDHALAADAAAGKPLTLQRLAQFPLITYEAGYTGRAHIDQAFARAGLDPEVVLVAMDADVIKTYVELGLGVGIVAAIAYDDERDRHLHAIDARHLFAANMTRLALKRGSYLRDYVYDFITTFAAPLTRSVVERGLASEEGEDPEL</sequence>
<gene>
    <name evidence="6" type="ORF">HLB44_04915</name>
</gene>